<accession>A0A0L6UCC3</accession>
<proteinExistence type="predicted"/>
<keyword evidence="2" id="KW-1185">Reference proteome</keyword>
<reference evidence="1 2" key="1">
    <citation type="submission" date="2015-08" db="EMBL/GenBank/DDBJ databases">
        <title>Next Generation Sequencing and Analysis of the Genome of Puccinia sorghi L Schw, the Causal Agent of Maize Common Rust.</title>
        <authorList>
            <person name="Rochi L."/>
            <person name="Burguener G."/>
            <person name="Darino M."/>
            <person name="Turjanski A."/>
            <person name="Kreff E."/>
            <person name="Dieguez M.J."/>
            <person name="Sacco F."/>
        </authorList>
    </citation>
    <scope>NUCLEOTIDE SEQUENCE [LARGE SCALE GENOMIC DNA]</scope>
    <source>
        <strain evidence="1 2">RO10H11247</strain>
    </source>
</reference>
<gene>
    <name evidence="1" type="ORF">VP01_748g7</name>
</gene>
<dbReference type="AlphaFoldDB" id="A0A0L6UCC3"/>
<dbReference type="VEuPathDB" id="FungiDB:VP01_748g7"/>
<dbReference type="EMBL" id="LAVV01012927">
    <property type="protein sequence ID" value="KNZ46186.1"/>
    <property type="molecule type" value="Genomic_DNA"/>
</dbReference>
<dbReference type="STRING" id="27349.A0A0L6UCC3"/>
<dbReference type="Proteomes" id="UP000037035">
    <property type="component" value="Unassembled WGS sequence"/>
</dbReference>
<evidence type="ECO:0000313" key="1">
    <source>
        <dbReference type="EMBL" id="KNZ46186.1"/>
    </source>
</evidence>
<comment type="caution">
    <text evidence="1">The sequence shown here is derived from an EMBL/GenBank/DDBJ whole genome shotgun (WGS) entry which is preliminary data.</text>
</comment>
<name>A0A0L6UCC3_9BASI</name>
<sequence length="183" mass="20928">MMSPKLSATLTSKQIISKLTKYLVFALEKPAPICSIILDLKINLKHIEKKHVYLVEHKTYNLTVENTLKSFKCEAQPFDCSSNKIQTSSTSQCKKKLAQLPANAACQLMAVEQVFFFFLQCQSTNSKKKKPVFSSTKANIFGAAKVTSYLRINLMVVNHQPFHQRQVQWVTDYLDFIKIQPHK</sequence>
<evidence type="ECO:0000313" key="2">
    <source>
        <dbReference type="Proteomes" id="UP000037035"/>
    </source>
</evidence>
<protein>
    <submittedName>
        <fullName evidence="1">Uncharacterized protein</fullName>
    </submittedName>
</protein>
<organism evidence="1 2">
    <name type="scientific">Puccinia sorghi</name>
    <dbReference type="NCBI Taxonomy" id="27349"/>
    <lineage>
        <taxon>Eukaryota</taxon>
        <taxon>Fungi</taxon>
        <taxon>Dikarya</taxon>
        <taxon>Basidiomycota</taxon>
        <taxon>Pucciniomycotina</taxon>
        <taxon>Pucciniomycetes</taxon>
        <taxon>Pucciniales</taxon>
        <taxon>Pucciniaceae</taxon>
        <taxon>Puccinia</taxon>
    </lineage>
</organism>